<dbReference type="EMBL" id="BSRX01000047">
    <property type="protein sequence ID" value="GLW58123.1"/>
    <property type="molecule type" value="Genomic_DNA"/>
</dbReference>
<comment type="caution">
    <text evidence="2">The sequence shown here is derived from an EMBL/GenBank/DDBJ whole genome shotgun (WGS) entry which is preliminary data.</text>
</comment>
<dbReference type="InterPro" id="IPR038461">
    <property type="entry name" value="Schlafen_AlbA_2_dom_sf"/>
</dbReference>
<dbReference type="PANTHER" id="PTHR30595">
    <property type="entry name" value="GLPR-RELATED TRANSCRIPTIONAL REPRESSOR"/>
    <property type="match status" value="1"/>
</dbReference>
<dbReference type="Pfam" id="PF04326">
    <property type="entry name" value="SLFN_AlbA_2"/>
    <property type="match status" value="1"/>
</dbReference>
<dbReference type="RefSeq" id="WP_033252942.1">
    <property type="nucleotide sequence ID" value="NZ_BSRX01000047.1"/>
</dbReference>
<proteinExistence type="predicted"/>
<dbReference type="Gene3D" id="3.30.950.30">
    <property type="entry name" value="Schlafen, AAA domain"/>
    <property type="match status" value="1"/>
</dbReference>
<dbReference type="PANTHER" id="PTHR30595:SF6">
    <property type="entry name" value="SCHLAFEN ALBA-2 DOMAIN-CONTAINING PROTEIN"/>
    <property type="match status" value="1"/>
</dbReference>
<dbReference type="OrthoDB" id="9810282at2"/>
<evidence type="ECO:0000313" key="3">
    <source>
        <dbReference type="Proteomes" id="UP001165143"/>
    </source>
</evidence>
<dbReference type="AlphaFoldDB" id="A0A9W6US21"/>
<dbReference type="InterPro" id="IPR007421">
    <property type="entry name" value="Schlafen_AlbA_2_dom"/>
</dbReference>
<evidence type="ECO:0000259" key="1">
    <source>
        <dbReference type="Pfam" id="PF04326"/>
    </source>
</evidence>
<gene>
    <name evidence="2" type="ORF">Kpho01_61340</name>
</gene>
<sequence length="423" mass="47338">MASEQASVDDLAEMVRRCEDVRARLVLVTDAEGPWRLHHGEVLLDAPDLDTGEEETWLYPTAAFVARRLRGRVVADLLQGKPMKIDRFQVVADQQSVHVSADDLRGNQAWAGRTTPWPRTEWTIRRDSASYRNHGVLVGDASHPSFLTFEQAVSSFLYRLPYDSRTSVDQLWRVLQPRRGAWFRKVTVAADRLTVDLEGYDLDDVVLELSEPGRSRRFPVAGADSYEFELPEGLQAESLLIAHRHGKWLDMRHFPATPLGSARDTSVVWEQPELELELLLADGEGPRFECKAKIPESTPRARRPVLKTVAAFASQPGGGTIVFGIEDSSLEIVGLTEDQSVDEQKRSIGDMIRKNLEPAPACHPRVLQHPYKRIIAVDVPGGTQPCALRDGERLEFYVRRGSSSILASYREIAEGFSSYPGTS</sequence>
<name>A0A9W6US21_9ACTN</name>
<reference evidence="2" key="1">
    <citation type="submission" date="2023-02" db="EMBL/GenBank/DDBJ databases">
        <title>Kitasatospora phosalacinea NBRC 14362.</title>
        <authorList>
            <person name="Ichikawa N."/>
            <person name="Sato H."/>
            <person name="Tonouchi N."/>
        </authorList>
    </citation>
    <scope>NUCLEOTIDE SEQUENCE</scope>
    <source>
        <strain evidence="2">NBRC 14362</strain>
    </source>
</reference>
<evidence type="ECO:0000313" key="2">
    <source>
        <dbReference type="EMBL" id="GLW58123.1"/>
    </source>
</evidence>
<organism evidence="2 3">
    <name type="scientific">Kitasatospora phosalacinea</name>
    <dbReference type="NCBI Taxonomy" id="2065"/>
    <lineage>
        <taxon>Bacteria</taxon>
        <taxon>Bacillati</taxon>
        <taxon>Actinomycetota</taxon>
        <taxon>Actinomycetes</taxon>
        <taxon>Kitasatosporales</taxon>
        <taxon>Streptomycetaceae</taxon>
        <taxon>Kitasatospora</taxon>
    </lineage>
</organism>
<dbReference type="Proteomes" id="UP001165143">
    <property type="component" value="Unassembled WGS sequence"/>
</dbReference>
<accession>A0A9W6US21</accession>
<feature type="domain" description="Schlafen AlbA-2" evidence="1">
    <location>
        <begin position="284"/>
        <end position="405"/>
    </location>
</feature>
<protein>
    <recommendedName>
        <fullName evidence="1">Schlafen AlbA-2 domain-containing protein</fullName>
    </recommendedName>
</protein>